<accession>A0A7L2WAL9</accession>
<feature type="region of interest" description="Disordered" evidence="1">
    <location>
        <begin position="157"/>
        <end position="279"/>
    </location>
</feature>
<dbReference type="GO" id="GO:0031982">
    <property type="term" value="C:vesicle"/>
    <property type="evidence" value="ECO:0007669"/>
    <property type="project" value="TreeGrafter"/>
</dbReference>
<dbReference type="GO" id="GO:0016020">
    <property type="term" value="C:membrane"/>
    <property type="evidence" value="ECO:0007669"/>
    <property type="project" value="TreeGrafter"/>
</dbReference>
<reference evidence="2 3" key="1">
    <citation type="submission" date="2019-09" db="EMBL/GenBank/DDBJ databases">
        <title>Bird 10,000 Genomes (B10K) Project - Family phase.</title>
        <authorList>
            <person name="Zhang G."/>
        </authorList>
    </citation>
    <scope>NUCLEOTIDE SEQUENCE [LARGE SCALE GENOMIC DNA]</scope>
    <source>
        <strain evidence="2">B10K-DU-012-58</strain>
        <tissue evidence="2">Muscle</tissue>
    </source>
</reference>
<dbReference type="GO" id="GO:0005829">
    <property type="term" value="C:cytosol"/>
    <property type="evidence" value="ECO:0007669"/>
    <property type="project" value="TreeGrafter"/>
</dbReference>
<comment type="caution">
    <text evidence="2">The sequence shown here is derived from an EMBL/GenBank/DDBJ whole genome shotgun (WGS) entry which is preliminary data.</text>
</comment>
<feature type="non-terminal residue" evidence="2">
    <location>
        <position position="1"/>
    </location>
</feature>
<keyword evidence="3" id="KW-1185">Reference proteome</keyword>
<evidence type="ECO:0000313" key="3">
    <source>
        <dbReference type="Proteomes" id="UP000580171"/>
    </source>
</evidence>
<feature type="compositionally biased region" description="Basic and acidic residues" evidence="1">
    <location>
        <begin position="75"/>
        <end position="124"/>
    </location>
</feature>
<dbReference type="AlphaFoldDB" id="A0A7L2WAL9"/>
<sequence>DGPRSAGWREHMERRRRFEFDFRERDDERGYRRVRCGSGSMDDDRDSLPEWCLEDAEEEMGTFDSSGAFLSLKKVQKEPIPEEQEMDFRPVEEGEERSDSEGSHNEEAKDHEKTAKKEGEKTDRAVAGKGNFSCICSVLQSRISVNSVIEPCNVTEAVEEAVQTSSPAARSDTPPKSQPPDPLQTSLFERKEESVTERTEKTEDKENRMENTPPAKMSSRGEDLASVAQPLPQISTDTASPAHLSPPVSNSNPALRPVQTPVTAAPGMGNIPTDPDDEEGLKHLEQQAEKMVAYLQDSALDDERLAAKIQEHRAKGSSMPLFHEAMQKWYYKDPQGEIQG</sequence>
<dbReference type="GO" id="GO:0043204">
    <property type="term" value="C:perikaryon"/>
    <property type="evidence" value="ECO:0007669"/>
    <property type="project" value="TreeGrafter"/>
</dbReference>
<dbReference type="InterPro" id="IPR051640">
    <property type="entry name" value="GRB10-interact_GYF"/>
</dbReference>
<feature type="non-terminal residue" evidence="2">
    <location>
        <position position="340"/>
    </location>
</feature>
<dbReference type="OrthoDB" id="48509at2759"/>
<gene>
    <name evidence="2" type="primary">Gigyf2</name>
    <name evidence="2" type="ORF">PANHAL_R07969</name>
</gene>
<proteinExistence type="predicted"/>
<feature type="region of interest" description="Disordered" evidence="1">
    <location>
        <begin position="74"/>
        <end position="124"/>
    </location>
</feature>
<evidence type="ECO:0000256" key="1">
    <source>
        <dbReference type="SAM" id="MobiDB-lite"/>
    </source>
</evidence>
<organism evidence="2 3">
    <name type="scientific">Pandion haliaetus</name>
    <name type="common">Osprey</name>
    <name type="synonym">Falco haliaetus</name>
    <dbReference type="NCBI Taxonomy" id="56262"/>
    <lineage>
        <taxon>Eukaryota</taxon>
        <taxon>Metazoa</taxon>
        <taxon>Chordata</taxon>
        <taxon>Craniata</taxon>
        <taxon>Vertebrata</taxon>
        <taxon>Euteleostomi</taxon>
        <taxon>Archelosauria</taxon>
        <taxon>Archosauria</taxon>
        <taxon>Dinosauria</taxon>
        <taxon>Saurischia</taxon>
        <taxon>Theropoda</taxon>
        <taxon>Coelurosauria</taxon>
        <taxon>Aves</taxon>
        <taxon>Neognathae</taxon>
        <taxon>Neoaves</taxon>
        <taxon>Telluraves</taxon>
        <taxon>Accipitrimorphae</taxon>
        <taxon>Accipitriformes</taxon>
        <taxon>Pandionidae</taxon>
        <taxon>Pandion</taxon>
    </lineage>
</organism>
<dbReference type="PANTHER" id="PTHR14445:SF38">
    <property type="entry name" value="GRB10-INTERACTING GYF PROTEIN 2"/>
    <property type="match status" value="1"/>
</dbReference>
<dbReference type="GO" id="GO:1990635">
    <property type="term" value="C:proximal dendrite"/>
    <property type="evidence" value="ECO:0007669"/>
    <property type="project" value="TreeGrafter"/>
</dbReference>
<dbReference type="PANTHER" id="PTHR14445">
    <property type="entry name" value="GRB10 INTERACTING GYF PROTEIN"/>
    <property type="match status" value="1"/>
</dbReference>
<name>A0A7L2WAL9_PANHA</name>
<dbReference type="GO" id="GO:0048009">
    <property type="term" value="P:insulin-like growth factor receptor signaling pathway"/>
    <property type="evidence" value="ECO:0007669"/>
    <property type="project" value="TreeGrafter"/>
</dbReference>
<dbReference type="EMBL" id="VYZV01010996">
    <property type="protein sequence ID" value="NXS67524.1"/>
    <property type="molecule type" value="Genomic_DNA"/>
</dbReference>
<evidence type="ECO:0000313" key="2">
    <source>
        <dbReference type="EMBL" id="NXS67524.1"/>
    </source>
</evidence>
<dbReference type="Proteomes" id="UP000580171">
    <property type="component" value="Unassembled WGS sequence"/>
</dbReference>
<protein>
    <submittedName>
        <fullName evidence="2">GGYF2 protein</fullName>
    </submittedName>
</protein>
<feature type="compositionally biased region" description="Basic and acidic residues" evidence="1">
    <location>
        <begin position="188"/>
        <end position="209"/>
    </location>
</feature>